<reference evidence="2 3" key="1">
    <citation type="submission" date="2024-01" db="EMBL/GenBank/DDBJ databases">
        <authorList>
            <person name="Allen C."/>
            <person name="Tagirdzhanova G."/>
        </authorList>
    </citation>
    <scope>NUCLEOTIDE SEQUENCE [LARGE SCALE GENOMIC DNA]</scope>
</reference>
<comment type="caution">
    <text evidence="2">The sequence shown here is derived from an EMBL/GenBank/DDBJ whole genome shotgun (WGS) entry which is preliminary data.</text>
</comment>
<dbReference type="Proteomes" id="UP001642482">
    <property type="component" value="Unassembled WGS sequence"/>
</dbReference>
<feature type="region of interest" description="Disordered" evidence="1">
    <location>
        <begin position="183"/>
        <end position="248"/>
    </location>
</feature>
<gene>
    <name evidence="2" type="ORF">SEUCBS140593_006903</name>
</gene>
<sequence length="383" mass="41518">MHWECSEDSSVCVYGFSIAEETADGLPSVPSFCHFTIRGEIGESVVRSSFIDVPCEESNNYRCSASWSNNGYMVLTIDNAQNSRRAYFGINDSEIEERQFSATHHSPAYAIVPSAATEAVIPPSSNIHPRDYVDEDAKRDEDLEDPDGDKLSDEGSGPAAPQQYTIYEDTSYHAYVAEPIEASTDSSLPVPDAPSVNVDVDNSDMSSPLETSVQDVDDASVSGAAVDTPAGLPVDASIDTPVDTDSAQVPSETTQNAIPQQFQNIPDSDDALAATYQDSDAGPAPSGPVYSDGLPTVPEAPLTWALRNVTRDVFYNPNAVSVNFMIDVLPDSQAIPCDIKVDLDENVEPMFASWFVQKCENSDWYMSWGYNQMTDSAVATLIK</sequence>
<feature type="compositionally biased region" description="Polar residues" evidence="1">
    <location>
        <begin position="203"/>
        <end position="214"/>
    </location>
</feature>
<feature type="region of interest" description="Disordered" evidence="1">
    <location>
        <begin position="138"/>
        <end position="161"/>
    </location>
</feature>
<name>A0ABP0C9C0_9PEZI</name>
<keyword evidence="3" id="KW-1185">Reference proteome</keyword>
<proteinExistence type="predicted"/>
<protein>
    <submittedName>
        <fullName evidence="2">Uncharacterized protein</fullName>
    </submittedName>
</protein>
<dbReference type="EMBL" id="CAWUHD010000079">
    <property type="protein sequence ID" value="CAK7228408.1"/>
    <property type="molecule type" value="Genomic_DNA"/>
</dbReference>
<accession>A0ABP0C9C0</accession>
<evidence type="ECO:0000313" key="3">
    <source>
        <dbReference type="Proteomes" id="UP001642482"/>
    </source>
</evidence>
<evidence type="ECO:0000313" key="2">
    <source>
        <dbReference type="EMBL" id="CAK7228408.1"/>
    </source>
</evidence>
<evidence type="ECO:0000256" key="1">
    <source>
        <dbReference type="SAM" id="MobiDB-lite"/>
    </source>
</evidence>
<organism evidence="2 3">
    <name type="scientific">Sporothrix eucalyptigena</name>
    <dbReference type="NCBI Taxonomy" id="1812306"/>
    <lineage>
        <taxon>Eukaryota</taxon>
        <taxon>Fungi</taxon>
        <taxon>Dikarya</taxon>
        <taxon>Ascomycota</taxon>
        <taxon>Pezizomycotina</taxon>
        <taxon>Sordariomycetes</taxon>
        <taxon>Sordariomycetidae</taxon>
        <taxon>Ophiostomatales</taxon>
        <taxon>Ophiostomataceae</taxon>
        <taxon>Sporothrix</taxon>
    </lineage>
</organism>